<evidence type="ECO:0000256" key="2">
    <source>
        <dbReference type="ARBA" id="ARBA00022801"/>
    </source>
</evidence>
<accession>A0A813JRR4</accession>
<reference evidence="6" key="1">
    <citation type="submission" date="2021-02" db="EMBL/GenBank/DDBJ databases">
        <authorList>
            <person name="Dougan E. K."/>
            <person name="Rhodes N."/>
            <person name="Thang M."/>
            <person name="Chan C."/>
        </authorList>
    </citation>
    <scope>NUCLEOTIDE SEQUENCE</scope>
</reference>
<dbReference type="InterPro" id="IPR050628">
    <property type="entry name" value="SNF2_RAD54_helicase_TF"/>
</dbReference>
<feature type="non-terminal residue" evidence="6">
    <location>
        <position position="761"/>
    </location>
</feature>
<proteinExistence type="predicted"/>
<dbReference type="GO" id="GO:0008094">
    <property type="term" value="F:ATP-dependent activity, acting on DNA"/>
    <property type="evidence" value="ECO:0007669"/>
    <property type="project" value="TreeGrafter"/>
</dbReference>
<evidence type="ECO:0000256" key="5">
    <source>
        <dbReference type="SAM" id="MobiDB-lite"/>
    </source>
</evidence>
<dbReference type="AlphaFoldDB" id="A0A813JRR4"/>
<keyword evidence="2" id="KW-0378">Hydrolase</keyword>
<feature type="region of interest" description="Disordered" evidence="5">
    <location>
        <begin position="253"/>
        <end position="282"/>
    </location>
</feature>
<feature type="coiled-coil region" evidence="4">
    <location>
        <begin position="526"/>
        <end position="553"/>
    </location>
</feature>
<dbReference type="PANTHER" id="PTHR45626">
    <property type="entry name" value="TRANSCRIPTION TERMINATION FACTOR 2-RELATED"/>
    <property type="match status" value="1"/>
</dbReference>
<evidence type="ECO:0000313" key="6">
    <source>
        <dbReference type="EMBL" id="CAE8687952.1"/>
    </source>
</evidence>
<dbReference type="Gene3D" id="3.40.50.300">
    <property type="entry name" value="P-loop containing nucleotide triphosphate hydrolases"/>
    <property type="match status" value="1"/>
</dbReference>
<name>A0A813JRR4_POLGL</name>
<dbReference type="EMBL" id="CAJNNW010026823">
    <property type="protein sequence ID" value="CAE8687952.1"/>
    <property type="molecule type" value="Genomic_DNA"/>
</dbReference>
<evidence type="ECO:0000256" key="4">
    <source>
        <dbReference type="SAM" id="Coils"/>
    </source>
</evidence>
<feature type="compositionally biased region" description="Polar residues" evidence="5">
    <location>
        <begin position="253"/>
        <end position="263"/>
    </location>
</feature>
<dbReference type="GO" id="GO:0016787">
    <property type="term" value="F:hydrolase activity"/>
    <property type="evidence" value="ECO:0007669"/>
    <property type="project" value="UniProtKB-KW"/>
</dbReference>
<sequence>PCLFVPSPEVHAELGFPEPALISNDVFVEVRYAMAASTLGWFDFEDIREGTLRLFAIPGFEGDVRIITVVDEAAAATILSAQAALSTAPQVPGAPKTVQNKRLHQFLHCVATSPAAARWPTTAMIKDGAGIPRSTTTTTTTARMQAAAGIEELDQTVLPKQEASGLFPHQAATIAWMQRVEGAGQDSLKVELLEFAGELLGGAYEVSLPRGGVIAHPPGSGKTRIVASLVGQEQDLRQSSMDEGIISNAASSTPLGLQPSSPGSVAVFSPPARGRGTKDCEAGVGNKELESVSGGGSSSSNRGRTLVVCPAHLKKQWWEELTAAGASELAAEVVDYEAVAGLLSAKNSVESWARLVVDEPQDCPAGEPWAALLQFISDLRGAGAAVWLLCGTAQSHMDTIGPLLLGRIGWHVASRQSEWQGRPQLAHIVRARFLSDPPWACLPRPQLEVHDDTVILRPRESSDAAVASLAGFILDGVLLLSFGPAAAFAAAQERDQLLLHMGWNCVGMSLLPPAEHELDNWENTVVQRSHQKLEKLSEEIASLEAEESQQGSRYRFAGGDAALAPDLSFLAREAVRVEIEGFPEVVGMAMEEACTAEWNCLLSGHSFQGPLVLGENSEFPHVALLPVPDDGDFVAAALLAQNSGAVAVIFESDRALARPFGYRHDQIAPTLAACMVGPALAAKARAALEVGSLSATVTLITRYEDDEEDDNDGGLITAFIADDAVDHSLDRRLKALRGERDRCQRALRFALQMRALLENNE</sequence>
<keyword evidence="1" id="KW-0547">Nucleotide-binding</keyword>
<protein>
    <submittedName>
        <fullName evidence="6">Uncharacterized protein</fullName>
    </submittedName>
</protein>
<dbReference type="SUPFAM" id="SSF52540">
    <property type="entry name" value="P-loop containing nucleoside triphosphate hydrolases"/>
    <property type="match status" value="1"/>
</dbReference>
<dbReference type="GO" id="GO:0006281">
    <property type="term" value="P:DNA repair"/>
    <property type="evidence" value="ECO:0007669"/>
    <property type="project" value="TreeGrafter"/>
</dbReference>
<evidence type="ECO:0000313" key="7">
    <source>
        <dbReference type="Proteomes" id="UP000626109"/>
    </source>
</evidence>
<keyword evidence="4" id="KW-0175">Coiled coil</keyword>
<evidence type="ECO:0000256" key="1">
    <source>
        <dbReference type="ARBA" id="ARBA00022741"/>
    </source>
</evidence>
<gene>
    <name evidence="6" type="ORF">PGLA2088_LOCUS25681</name>
</gene>
<evidence type="ECO:0000256" key="3">
    <source>
        <dbReference type="ARBA" id="ARBA00022840"/>
    </source>
</evidence>
<organism evidence="6 7">
    <name type="scientific">Polarella glacialis</name>
    <name type="common">Dinoflagellate</name>
    <dbReference type="NCBI Taxonomy" id="89957"/>
    <lineage>
        <taxon>Eukaryota</taxon>
        <taxon>Sar</taxon>
        <taxon>Alveolata</taxon>
        <taxon>Dinophyceae</taxon>
        <taxon>Suessiales</taxon>
        <taxon>Suessiaceae</taxon>
        <taxon>Polarella</taxon>
    </lineage>
</organism>
<dbReference type="GO" id="GO:0005524">
    <property type="term" value="F:ATP binding"/>
    <property type="evidence" value="ECO:0007669"/>
    <property type="project" value="UniProtKB-KW"/>
</dbReference>
<keyword evidence="3" id="KW-0067">ATP-binding</keyword>
<dbReference type="Proteomes" id="UP000626109">
    <property type="component" value="Unassembled WGS sequence"/>
</dbReference>
<dbReference type="GO" id="GO:0005634">
    <property type="term" value="C:nucleus"/>
    <property type="evidence" value="ECO:0007669"/>
    <property type="project" value="TreeGrafter"/>
</dbReference>
<dbReference type="InterPro" id="IPR027417">
    <property type="entry name" value="P-loop_NTPase"/>
</dbReference>
<feature type="non-terminal residue" evidence="6">
    <location>
        <position position="1"/>
    </location>
</feature>
<comment type="caution">
    <text evidence="6">The sequence shown here is derived from an EMBL/GenBank/DDBJ whole genome shotgun (WGS) entry which is preliminary data.</text>
</comment>